<proteinExistence type="predicted"/>
<sequence>MKVCSDVPEGWKPLIEKAMKIEGWETVSAYVRELIKKDLVSKGLLGFQSSFLNSSSSSLHSSKKEVGEEEKAGGEGC</sequence>
<feature type="region of interest" description="Disordered" evidence="1">
    <location>
        <begin position="51"/>
        <end position="77"/>
    </location>
</feature>
<dbReference type="EMBL" id="CP001857">
    <property type="protein sequence ID" value="ADB58794.1"/>
    <property type="molecule type" value="Genomic_DNA"/>
</dbReference>
<dbReference type="AlphaFoldDB" id="D2RFA0"/>
<evidence type="ECO:0000313" key="2">
    <source>
        <dbReference type="EMBL" id="ADB58794.1"/>
    </source>
</evidence>
<keyword evidence="3" id="KW-1185">Reference proteome</keyword>
<dbReference type="OrthoDB" id="50322at2157"/>
<dbReference type="PaxDb" id="572546-Arcpr_1750"/>
<dbReference type="Proteomes" id="UP000001901">
    <property type="component" value="Chromosome"/>
</dbReference>
<dbReference type="GeneID" id="8740445"/>
<protein>
    <submittedName>
        <fullName evidence="2">Uncharacterized protein</fullName>
    </submittedName>
</protein>
<dbReference type="RefSeq" id="WP_012941129.1">
    <property type="nucleotide sequence ID" value="NC_013741.1"/>
</dbReference>
<accession>D2RFA0</accession>
<dbReference type="KEGG" id="apo:Arcpr_1750"/>
<feature type="compositionally biased region" description="Low complexity" evidence="1">
    <location>
        <begin position="51"/>
        <end position="60"/>
    </location>
</feature>
<gene>
    <name evidence="2" type="ordered locus">Arcpr_1750</name>
</gene>
<name>D2RFA0_ARCPA</name>
<feature type="compositionally biased region" description="Basic and acidic residues" evidence="1">
    <location>
        <begin position="62"/>
        <end position="77"/>
    </location>
</feature>
<evidence type="ECO:0000313" key="3">
    <source>
        <dbReference type="Proteomes" id="UP000001901"/>
    </source>
</evidence>
<evidence type="ECO:0000256" key="1">
    <source>
        <dbReference type="SAM" id="MobiDB-lite"/>
    </source>
</evidence>
<organism evidence="2 3">
    <name type="scientific">Archaeoglobus profundus (strain DSM 5631 / JCM 9629 / NBRC 100127 / Av18)</name>
    <dbReference type="NCBI Taxonomy" id="572546"/>
    <lineage>
        <taxon>Archaea</taxon>
        <taxon>Methanobacteriati</taxon>
        <taxon>Methanobacteriota</taxon>
        <taxon>Archaeoglobi</taxon>
        <taxon>Archaeoglobales</taxon>
        <taxon>Archaeoglobaceae</taxon>
        <taxon>Archaeoglobus</taxon>
    </lineage>
</organism>
<dbReference type="eggNOG" id="arCOG13285">
    <property type="taxonomic scope" value="Archaea"/>
</dbReference>
<dbReference type="HOGENOM" id="CLU_2629503_0_0_2"/>
<reference evidence="2 3" key="1">
    <citation type="journal article" date="2010" name="Stand. Genomic Sci.">
        <title>Complete genome sequence of Archaeoglobus profundus type strain (AV18).</title>
        <authorList>
            <person name="von Jan M."/>
            <person name="Lapidus A."/>
            <person name="Del Rio T.G."/>
            <person name="Copeland A."/>
            <person name="Tice H."/>
            <person name="Cheng J.F."/>
            <person name="Lucas S."/>
            <person name="Chen F."/>
            <person name="Nolan M."/>
            <person name="Goodwin L."/>
            <person name="Han C."/>
            <person name="Pitluck S."/>
            <person name="Liolios K."/>
            <person name="Ivanova N."/>
            <person name="Mavromatis K."/>
            <person name="Ovchinnikova G."/>
            <person name="Chertkov O."/>
            <person name="Pati A."/>
            <person name="Chen A."/>
            <person name="Palaniappan K."/>
            <person name="Land M."/>
            <person name="Hauser L."/>
            <person name="Chang Y.J."/>
            <person name="Jeffries C.D."/>
            <person name="Saunders E."/>
            <person name="Brettin T."/>
            <person name="Detter J.C."/>
            <person name="Chain P."/>
            <person name="Eichinger K."/>
            <person name="Huber H."/>
            <person name="Spring S."/>
            <person name="Rohde M."/>
            <person name="Goker M."/>
            <person name="Wirth R."/>
            <person name="Woyke T."/>
            <person name="Bristow J."/>
            <person name="Eisen J.A."/>
            <person name="Markowitz V."/>
            <person name="Hugenholtz P."/>
            <person name="Kyrpides N.C."/>
            <person name="Klenk H.P."/>
        </authorList>
    </citation>
    <scope>NUCLEOTIDE SEQUENCE [LARGE SCALE GENOMIC DNA]</scope>
    <source>
        <strain evidence="3">DSM 5631 / JCM 9629 / NBRC 100127 / Av18</strain>
    </source>
</reference>
<dbReference type="STRING" id="572546.Arcpr_1750"/>